<evidence type="ECO:0008006" key="4">
    <source>
        <dbReference type="Google" id="ProtNLM"/>
    </source>
</evidence>
<protein>
    <recommendedName>
        <fullName evidence="4">DUF4817 domain-containing protein</fullName>
    </recommendedName>
</protein>
<feature type="chain" id="PRO_5021417645" description="DUF4817 domain-containing protein" evidence="1">
    <location>
        <begin position="19"/>
        <end position="136"/>
    </location>
</feature>
<reference evidence="2 3" key="1">
    <citation type="journal article" date="2019" name="Sci. Rep.">
        <title>Orb-weaving spider Araneus ventricosus genome elucidates the spidroin gene catalogue.</title>
        <authorList>
            <person name="Kono N."/>
            <person name="Nakamura H."/>
            <person name="Ohtoshi R."/>
            <person name="Moran D.A.P."/>
            <person name="Shinohara A."/>
            <person name="Yoshida Y."/>
            <person name="Fujiwara M."/>
            <person name="Mori M."/>
            <person name="Tomita M."/>
            <person name="Arakawa K."/>
        </authorList>
    </citation>
    <scope>NUCLEOTIDE SEQUENCE [LARGE SCALE GENOMIC DNA]</scope>
</reference>
<feature type="signal peptide" evidence="1">
    <location>
        <begin position="1"/>
        <end position="18"/>
    </location>
</feature>
<name>A0A4Y2M963_ARAVE</name>
<keyword evidence="3" id="KW-1185">Reference proteome</keyword>
<sequence length="136" mass="15744">MFFYRLLSVLWFCYLVTEKNINSKFLYKLGKSAGQSRAMLKQVYGDNTVIFNPLTTKSSQNLTKSHKFIRIINEAREYMFSEQIEANIIEIPPGVDELTDEEDFDDEHATISSVSDIAGTDEKAVYYPRTRDQTDH</sequence>
<dbReference type="Proteomes" id="UP000499080">
    <property type="component" value="Unassembled WGS sequence"/>
</dbReference>
<proteinExistence type="predicted"/>
<keyword evidence="1" id="KW-0732">Signal</keyword>
<evidence type="ECO:0000256" key="1">
    <source>
        <dbReference type="SAM" id="SignalP"/>
    </source>
</evidence>
<organism evidence="2 3">
    <name type="scientific">Araneus ventricosus</name>
    <name type="common">Orbweaver spider</name>
    <name type="synonym">Epeira ventricosa</name>
    <dbReference type="NCBI Taxonomy" id="182803"/>
    <lineage>
        <taxon>Eukaryota</taxon>
        <taxon>Metazoa</taxon>
        <taxon>Ecdysozoa</taxon>
        <taxon>Arthropoda</taxon>
        <taxon>Chelicerata</taxon>
        <taxon>Arachnida</taxon>
        <taxon>Araneae</taxon>
        <taxon>Araneomorphae</taxon>
        <taxon>Entelegynae</taxon>
        <taxon>Araneoidea</taxon>
        <taxon>Araneidae</taxon>
        <taxon>Araneus</taxon>
    </lineage>
</organism>
<evidence type="ECO:0000313" key="3">
    <source>
        <dbReference type="Proteomes" id="UP000499080"/>
    </source>
</evidence>
<dbReference type="EMBL" id="BGPR01007018">
    <property type="protein sequence ID" value="GBN23621.1"/>
    <property type="molecule type" value="Genomic_DNA"/>
</dbReference>
<dbReference type="AlphaFoldDB" id="A0A4Y2M963"/>
<evidence type="ECO:0000313" key="2">
    <source>
        <dbReference type="EMBL" id="GBN23621.1"/>
    </source>
</evidence>
<gene>
    <name evidence="2" type="ORF">AVEN_211715_1</name>
</gene>
<comment type="caution">
    <text evidence="2">The sequence shown here is derived from an EMBL/GenBank/DDBJ whole genome shotgun (WGS) entry which is preliminary data.</text>
</comment>
<accession>A0A4Y2M963</accession>